<comment type="caution">
    <text evidence="1">The sequence shown here is derived from an EMBL/GenBank/DDBJ whole genome shotgun (WGS) entry which is preliminary data.</text>
</comment>
<sequence length="136" mass="14811">MRDRTMTCSILTGSGDHSFERKPCLGGPLLKENIATTILERSRSNSIYSYSKTKNNSFYGQRRPMLKCGAKLLCVNDLLLLGRATIEKYIDAVEKAKIPFFPALATPLSVSEGEGINGIVGLKVVQNGVGADWAIC</sequence>
<dbReference type="AlphaFoldDB" id="A0A445L7U8"/>
<dbReference type="PANTHER" id="PTHR13617">
    <property type="entry name" value="PROTEIN ABHD18"/>
    <property type="match status" value="1"/>
</dbReference>
<dbReference type="Proteomes" id="UP000289340">
    <property type="component" value="Chromosome 3"/>
</dbReference>
<organism evidence="1 2">
    <name type="scientific">Glycine soja</name>
    <name type="common">Wild soybean</name>
    <dbReference type="NCBI Taxonomy" id="3848"/>
    <lineage>
        <taxon>Eukaryota</taxon>
        <taxon>Viridiplantae</taxon>
        <taxon>Streptophyta</taxon>
        <taxon>Embryophyta</taxon>
        <taxon>Tracheophyta</taxon>
        <taxon>Spermatophyta</taxon>
        <taxon>Magnoliopsida</taxon>
        <taxon>eudicotyledons</taxon>
        <taxon>Gunneridae</taxon>
        <taxon>Pentapetalae</taxon>
        <taxon>rosids</taxon>
        <taxon>fabids</taxon>
        <taxon>Fabales</taxon>
        <taxon>Fabaceae</taxon>
        <taxon>Papilionoideae</taxon>
        <taxon>50 kb inversion clade</taxon>
        <taxon>NPAAA clade</taxon>
        <taxon>indigoferoid/millettioid clade</taxon>
        <taxon>Phaseoleae</taxon>
        <taxon>Glycine</taxon>
        <taxon>Glycine subgen. Soja</taxon>
    </lineage>
</organism>
<evidence type="ECO:0000313" key="2">
    <source>
        <dbReference type="Proteomes" id="UP000289340"/>
    </source>
</evidence>
<dbReference type="Pfam" id="PF09752">
    <property type="entry name" value="ABHD18"/>
    <property type="match status" value="1"/>
</dbReference>
<dbReference type="InterPro" id="IPR019149">
    <property type="entry name" value="ABHD18"/>
</dbReference>
<dbReference type="EMBL" id="QZWG01000003">
    <property type="protein sequence ID" value="RZC19235.1"/>
    <property type="molecule type" value="Genomic_DNA"/>
</dbReference>
<protein>
    <submittedName>
        <fullName evidence="1">Uncharacterized protein</fullName>
    </submittedName>
</protein>
<dbReference type="PANTHER" id="PTHR13617:SF14">
    <property type="entry name" value="PROTEIN ABHD18"/>
    <property type="match status" value="1"/>
</dbReference>
<accession>A0A445L7U8</accession>
<reference evidence="1 2" key="1">
    <citation type="submission" date="2018-09" db="EMBL/GenBank/DDBJ databases">
        <title>A high-quality reference genome of wild soybean provides a powerful tool to mine soybean genomes.</title>
        <authorList>
            <person name="Xie M."/>
            <person name="Chung C.Y.L."/>
            <person name="Li M.-W."/>
            <person name="Wong F.-L."/>
            <person name="Chan T.-F."/>
            <person name="Lam H.-M."/>
        </authorList>
    </citation>
    <scope>NUCLEOTIDE SEQUENCE [LARGE SCALE GENOMIC DNA]</scope>
    <source>
        <strain evidence="2">cv. W05</strain>
        <tissue evidence="1">Hypocotyl of etiolated seedlings</tissue>
    </source>
</reference>
<proteinExistence type="predicted"/>
<name>A0A445L7U8_GLYSO</name>
<keyword evidence="2" id="KW-1185">Reference proteome</keyword>
<gene>
    <name evidence="1" type="ORF">D0Y65_006170</name>
</gene>
<evidence type="ECO:0000313" key="1">
    <source>
        <dbReference type="EMBL" id="RZC19235.1"/>
    </source>
</evidence>